<dbReference type="PANTHER" id="PTHR42912">
    <property type="entry name" value="METHYLTRANSFERASE"/>
    <property type="match status" value="1"/>
</dbReference>
<sequence>MSGASSEQRRNVRTAVVWDDLREVLGGDGGSAPLDVLDIGGGTGVSAVRVAGLGHRVTVVDPSPDALASLGRRAREEGVEVVAHQGDLSALLAPDGPVAPGSADLVLCHGVLEHVADPAAALGTLHEVLRPGGTLSLLVAQRHAAVLARAMAGHFGQALALLDPGSPEASGGRAGRRFTHEELAALLDGAGLELLSVHGVRVFADLVPGSLLDLEPGATAALLELETAVATRPEYLPLATQLHLLARA</sequence>
<dbReference type="Gene3D" id="3.40.50.150">
    <property type="entry name" value="Vaccinia Virus protein VP39"/>
    <property type="match status" value="1"/>
</dbReference>
<dbReference type="InterPro" id="IPR029063">
    <property type="entry name" value="SAM-dependent_MTases_sf"/>
</dbReference>
<evidence type="ECO:0000313" key="2">
    <source>
        <dbReference type="EMBL" id="CAB4742075.1"/>
    </source>
</evidence>
<gene>
    <name evidence="2" type="ORF">UFOPK2761_01380</name>
</gene>
<evidence type="ECO:0000259" key="1">
    <source>
        <dbReference type="Pfam" id="PF08241"/>
    </source>
</evidence>
<name>A0A6J6T507_9ZZZZ</name>
<dbReference type="CDD" id="cd02440">
    <property type="entry name" value="AdoMet_MTases"/>
    <property type="match status" value="1"/>
</dbReference>
<organism evidence="2">
    <name type="scientific">freshwater metagenome</name>
    <dbReference type="NCBI Taxonomy" id="449393"/>
    <lineage>
        <taxon>unclassified sequences</taxon>
        <taxon>metagenomes</taxon>
        <taxon>ecological metagenomes</taxon>
    </lineage>
</organism>
<dbReference type="InterPro" id="IPR013216">
    <property type="entry name" value="Methyltransf_11"/>
</dbReference>
<dbReference type="GO" id="GO:0008757">
    <property type="term" value="F:S-adenosylmethionine-dependent methyltransferase activity"/>
    <property type="evidence" value="ECO:0007669"/>
    <property type="project" value="InterPro"/>
</dbReference>
<dbReference type="Pfam" id="PF08241">
    <property type="entry name" value="Methyltransf_11"/>
    <property type="match status" value="1"/>
</dbReference>
<reference evidence="2" key="1">
    <citation type="submission" date="2020-05" db="EMBL/GenBank/DDBJ databases">
        <authorList>
            <person name="Chiriac C."/>
            <person name="Salcher M."/>
            <person name="Ghai R."/>
            <person name="Kavagutti S V."/>
        </authorList>
    </citation>
    <scope>NUCLEOTIDE SEQUENCE</scope>
</reference>
<dbReference type="SUPFAM" id="SSF53335">
    <property type="entry name" value="S-adenosyl-L-methionine-dependent methyltransferases"/>
    <property type="match status" value="1"/>
</dbReference>
<proteinExistence type="predicted"/>
<accession>A0A6J6T507</accession>
<dbReference type="EMBL" id="CAEZYQ010000009">
    <property type="protein sequence ID" value="CAB4742075.1"/>
    <property type="molecule type" value="Genomic_DNA"/>
</dbReference>
<dbReference type="AlphaFoldDB" id="A0A6J6T507"/>
<feature type="domain" description="Methyltransferase type 11" evidence="1">
    <location>
        <begin position="37"/>
        <end position="136"/>
    </location>
</feature>
<protein>
    <submittedName>
        <fullName evidence="2">Unannotated protein</fullName>
    </submittedName>
</protein>
<dbReference type="InterPro" id="IPR050508">
    <property type="entry name" value="Methyltransf_Superfamily"/>
</dbReference>